<dbReference type="GO" id="GO:0016757">
    <property type="term" value="F:glycosyltransferase activity"/>
    <property type="evidence" value="ECO:0007669"/>
    <property type="project" value="UniProtKB-KW"/>
</dbReference>
<keyword evidence="8" id="KW-1185">Reference proteome</keyword>
<sequence>MASTNVSSSGLFRRIPASERTAPSPAMALRADIDPPPRPQRAIQTVAFVVIVFLACLQFLPATHFRDPADPLRNWIPLDPNRSQPISIRPMVDEKEDHSAGVAEQDKEASRLQLFSWADCLDLRVLTVLANSTLSSSRYPDNIFFHFFVPENEDEKLSYYKLKVLLPYSNLEITGVKKIKEKLKSHTSKVELLQPMFPEILPLVIPSTNKFLYVSPNIIIKGKVEELFGMDLGAYAIAAAEDCSKRLGDIVDMHDLKTIQRTAEKSWVYEKPYDKDACLPDFNFLLLDPRRLEKNLIDAISWWSNVLDVKTQRANPIHPAVVLSIYGKYLKLPASWKLNYSSSTETETENNILPFDGPMKVCSENIVQQQRSNHGNLWNEYITPNFDAVLSHSN</sequence>
<gene>
    <name evidence="7" type="ORF">ZIOFF_032661</name>
</gene>
<proteinExistence type="inferred from homology"/>
<keyword evidence="4" id="KW-0808">Transferase</keyword>
<dbReference type="InterPro" id="IPR050748">
    <property type="entry name" value="Glycosyltrans_8_dom-fam"/>
</dbReference>
<evidence type="ECO:0000256" key="5">
    <source>
        <dbReference type="ARBA" id="ARBA00022723"/>
    </source>
</evidence>
<evidence type="ECO:0000256" key="1">
    <source>
        <dbReference type="ARBA" id="ARBA00004877"/>
    </source>
</evidence>
<organism evidence="7 8">
    <name type="scientific">Zingiber officinale</name>
    <name type="common">Ginger</name>
    <name type="synonym">Amomum zingiber</name>
    <dbReference type="NCBI Taxonomy" id="94328"/>
    <lineage>
        <taxon>Eukaryota</taxon>
        <taxon>Viridiplantae</taxon>
        <taxon>Streptophyta</taxon>
        <taxon>Embryophyta</taxon>
        <taxon>Tracheophyta</taxon>
        <taxon>Spermatophyta</taxon>
        <taxon>Magnoliopsida</taxon>
        <taxon>Liliopsida</taxon>
        <taxon>Zingiberales</taxon>
        <taxon>Zingiberaceae</taxon>
        <taxon>Zingiber</taxon>
    </lineage>
</organism>
<dbReference type="GO" id="GO:0046872">
    <property type="term" value="F:metal ion binding"/>
    <property type="evidence" value="ECO:0007669"/>
    <property type="project" value="UniProtKB-KW"/>
</dbReference>
<dbReference type="OrthoDB" id="411524at2759"/>
<evidence type="ECO:0000256" key="6">
    <source>
        <dbReference type="RuleBase" id="RU362027"/>
    </source>
</evidence>
<evidence type="ECO:0000256" key="4">
    <source>
        <dbReference type="ARBA" id="ARBA00022679"/>
    </source>
</evidence>
<keyword evidence="5" id="KW-0479">Metal-binding</keyword>
<evidence type="ECO:0000313" key="7">
    <source>
        <dbReference type="EMBL" id="KAG6507319.1"/>
    </source>
</evidence>
<protein>
    <recommendedName>
        <fullName evidence="6">Hexosyltransferase</fullName>
        <ecNumber evidence="6">2.4.1.-</ecNumber>
    </recommendedName>
</protein>
<keyword evidence="3" id="KW-0328">Glycosyltransferase</keyword>
<dbReference type="EC" id="2.4.1.-" evidence="6"/>
<dbReference type="EMBL" id="JACMSC010000009">
    <property type="protein sequence ID" value="KAG6507319.1"/>
    <property type="molecule type" value="Genomic_DNA"/>
</dbReference>
<comment type="similarity">
    <text evidence="2 6">Belongs to the glycosyltransferase 8 family.</text>
</comment>
<dbReference type="GO" id="GO:0005794">
    <property type="term" value="C:Golgi apparatus"/>
    <property type="evidence" value="ECO:0007669"/>
    <property type="project" value="TreeGrafter"/>
</dbReference>
<dbReference type="AlphaFoldDB" id="A0A8J5L1E5"/>
<dbReference type="InterPro" id="IPR002495">
    <property type="entry name" value="Glyco_trans_8"/>
</dbReference>
<dbReference type="Pfam" id="PF01501">
    <property type="entry name" value="Glyco_transf_8"/>
    <property type="match status" value="1"/>
</dbReference>
<name>A0A8J5L1E5_ZINOF</name>
<evidence type="ECO:0000313" key="8">
    <source>
        <dbReference type="Proteomes" id="UP000734854"/>
    </source>
</evidence>
<reference evidence="7 8" key="1">
    <citation type="submission" date="2020-08" db="EMBL/GenBank/DDBJ databases">
        <title>Plant Genome Project.</title>
        <authorList>
            <person name="Zhang R.-G."/>
        </authorList>
    </citation>
    <scope>NUCLEOTIDE SEQUENCE [LARGE SCALE GENOMIC DNA]</scope>
    <source>
        <tissue evidence="7">Rhizome</tissue>
    </source>
</reference>
<evidence type="ECO:0000256" key="2">
    <source>
        <dbReference type="ARBA" id="ARBA00006351"/>
    </source>
</evidence>
<dbReference type="PANTHER" id="PTHR13778:SF47">
    <property type="entry name" value="LIPOPOLYSACCHARIDE 1,3-GALACTOSYLTRANSFERASE"/>
    <property type="match status" value="1"/>
</dbReference>
<comment type="pathway">
    <text evidence="1">Glycan metabolism; pectin biosynthesis.</text>
</comment>
<dbReference type="Proteomes" id="UP000734854">
    <property type="component" value="Unassembled WGS sequence"/>
</dbReference>
<evidence type="ECO:0000256" key="3">
    <source>
        <dbReference type="ARBA" id="ARBA00022676"/>
    </source>
</evidence>
<accession>A0A8J5L1E5</accession>
<dbReference type="PANTHER" id="PTHR13778">
    <property type="entry name" value="GLYCOSYLTRANSFERASE 8 DOMAIN-CONTAINING PROTEIN"/>
    <property type="match status" value="1"/>
</dbReference>
<comment type="caution">
    <text evidence="7">The sequence shown here is derived from an EMBL/GenBank/DDBJ whole genome shotgun (WGS) entry which is preliminary data.</text>
</comment>